<feature type="binding site" evidence="8">
    <location>
        <position position="168"/>
    </location>
    <ligand>
        <name>ATP</name>
        <dbReference type="ChEBI" id="CHEBI:30616"/>
    </ligand>
</feature>
<dbReference type="SMART" id="SM00760">
    <property type="entry name" value="Bac_DnaA_C"/>
    <property type="match status" value="1"/>
</dbReference>
<name>A0A136KG17_9BACT</name>
<dbReference type="Gene3D" id="3.30.300.180">
    <property type="match status" value="1"/>
</dbReference>
<proteinExistence type="inferred from homology"/>
<dbReference type="InterPro" id="IPR001957">
    <property type="entry name" value="Chromosome_initiator_DnaA"/>
</dbReference>
<evidence type="ECO:0000256" key="10">
    <source>
        <dbReference type="RuleBase" id="RU000577"/>
    </source>
</evidence>
<keyword evidence="7 8" id="KW-0238">DNA-binding</keyword>
<dbReference type="Proteomes" id="UP000070449">
    <property type="component" value="Unassembled WGS sequence"/>
</dbReference>
<accession>A0A136KG17</accession>
<dbReference type="Pfam" id="PF08299">
    <property type="entry name" value="Bac_DnaA_C"/>
    <property type="match status" value="1"/>
</dbReference>
<dbReference type="PANTHER" id="PTHR30050:SF2">
    <property type="entry name" value="CHROMOSOMAL REPLICATION INITIATOR PROTEIN DNAA"/>
    <property type="match status" value="1"/>
</dbReference>
<dbReference type="InterPro" id="IPR003593">
    <property type="entry name" value="AAA+_ATPase"/>
</dbReference>
<evidence type="ECO:0000259" key="13">
    <source>
        <dbReference type="SMART" id="SM00760"/>
    </source>
</evidence>
<dbReference type="CDD" id="cd00009">
    <property type="entry name" value="AAA"/>
    <property type="match status" value="1"/>
</dbReference>
<dbReference type="SMART" id="SM00382">
    <property type="entry name" value="AAA"/>
    <property type="match status" value="1"/>
</dbReference>
<dbReference type="AlphaFoldDB" id="A0A136KG17"/>
<evidence type="ECO:0000256" key="1">
    <source>
        <dbReference type="ARBA" id="ARBA00006583"/>
    </source>
</evidence>
<evidence type="ECO:0000256" key="4">
    <source>
        <dbReference type="ARBA" id="ARBA00022741"/>
    </source>
</evidence>
<keyword evidence="5 8" id="KW-0067">ATP-binding</keyword>
<dbReference type="GO" id="GO:0005524">
    <property type="term" value="F:ATP binding"/>
    <property type="evidence" value="ECO:0007669"/>
    <property type="project" value="UniProtKB-UniRule"/>
</dbReference>
<evidence type="ECO:0000259" key="12">
    <source>
        <dbReference type="SMART" id="SM00382"/>
    </source>
</evidence>
<dbReference type="InterPro" id="IPR027417">
    <property type="entry name" value="P-loop_NTPase"/>
</dbReference>
<dbReference type="Pfam" id="PF00308">
    <property type="entry name" value="Bac_DnaA"/>
    <property type="match status" value="1"/>
</dbReference>
<dbReference type="PANTHER" id="PTHR30050">
    <property type="entry name" value="CHROMOSOMAL REPLICATION INITIATOR PROTEIN DNAA"/>
    <property type="match status" value="1"/>
</dbReference>
<dbReference type="Pfam" id="PF11638">
    <property type="entry name" value="DnaA_N"/>
    <property type="match status" value="1"/>
</dbReference>
<evidence type="ECO:0000313" key="14">
    <source>
        <dbReference type="EMBL" id="KXK08253.1"/>
    </source>
</evidence>
<gene>
    <name evidence="8 14" type="primary">dnaA</name>
    <name evidence="14" type="ORF">UZ20_WS6002000781</name>
</gene>
<comment type="domain">
    <text evidence="8">Domain I is involved in oligomerization and binding regulators, domain II is flexibile and of varying length in different bacteria, domain III forms the AAA+ region, while domain IV binds dsDNA.</text>
</comment>
<dbReference type="InterPro" id="IPR038454">
    <property type="entry name" value="DnaA_N_sf"/>
</dbReference>
<dbReference type="InterPro" id="IPR010921">
    <property type="entry name" value="Trp_repressor/repl_initiator"/>
</dbReference>
<dbReference type="GO" id="GO:0005737">
    <property type="term" value="C:cytoplasm"/>
    <property type="evidence" value="ECO:0007669"/>
    <property type="project" value="UniProtKB-SubCell"/>
</dbReference>
<organism evidence="14 15">
    <name type="scientific">candidate division WS6 bacterium OLB21</name>
    <dbReference type="NCBI Taxonomy" id="1617427"/>
    <lineage>
        <taxon>Bacteria</taxon>
        <taxon>Candidatus Dojkabacteria</taxon>
    </lineage>
</organism>
<sequence>MDLQEIWKITLAQIEIKLDSPAQFKTWFKDTKLREIRGSHAIIGVKNSYTSDWLSKKHSKLIKDTLSYVHGSDLTVAFEIDSSLANKPNPVITPEELTADTPIFGLHQGQDSSTDQILKNSGLNSNYSFANYIVGPSNKLGHAAALAVAKKPGESYNPLFVYGKTGLGKTHLAHAVGRAILESDPYKKVLYVSSEGFLNDMVKAIRSGKNIQFRQKYRTLDLLIIDDIQFIYKWKETQNEFFNTFNVLYNDKKQIILISDRSPDEIQGIEDRLRSRFQGGMTVDIEKPDFEMRLALVESKSKTMGISLPIHINEFIAKNITENVRELEGAIQKVSLYSSMVQEDLSLEEVAKILGKDTSSKREKTKVPAILKCIAKEFNTTVKDLKGPRRTADVAFARQVCMYLLREDYGYKLEQVAAYINRKDHTTVLHAVDKIKSKLMIDEGFKNQIDSLRETISGNDD</sequence>
<dbReference type="GO" id="GO:0006275">
    <property type="term" value="P:regulation of DNA replication"/>
    <property type="evidence" value="ECO:0007669"/>
    <property type="project" value="UniProtKB-UniRule"/>
</dbReference>
<reference evidence="14 15" key="1">
    <citation type="submission" date="2015-02" db="EMBL/GenBank/DDBJ databases">
        <title>Improved understanding of the partial-nitritation anammox process through 23 genomes representing the majority of the microbial community.</title>
        <authorList>
            <person name="Speth D.R."/>
            <person name="In T Zandt M."/>
            <person name="Guerrero Cruz S."/>
            <person name="Jetten M.S."/>
            <person name="Dutilh B.E."/>
        </authorList>
    </citation>
    <scope>NUCLEOTIDE SEQUENCE [LARGE SCALE GENOMIC DNA]</scope>
    <source>
        <strain evidence="14">OLB21</strain>
    </source>
</reference>
<dbReference type="CDD" id="cd06571">
    <property type="entry name" value="Bac_DnaA_C"/>
    <property type="match status" value="1"/>
</dbReference>
<feature type="region of interest" description="Domain IV, binds dsDNA" evidence="8">
    <location>
        <begin position="339"/>
        <end position="461"/>
    </location>
</feature>
<dbReference type="NCBIfam" id="TIGR00362">
    <property type="entry name" value="DnaA"/>
    <property type="match status" value="1"/>
</dbReference>
<evidence type="ECO:0000256" key="8">
    <source>
        <dbReference type="HAMAP-Rule" id="MF_00377"/>
    </source>
</evidence>
<feature type="region of interest" description="Domain I, interacts with DnaA modulators" evidence="8">
    <location>
        <begin position="1"/>
        <end position="97"/>
    </location>
</feature>
<comment type="caution">
    <text evidence="14">The sequence shown here is derived from an EMBL/GenBank/DDBJ whole genome shotgun (WGS) entry which is preliminary data.</text>
</comment>
<dbReference type="Gene3D" id="3.40.50.300">
    <property type="entry name" value="P-loop containing nucleotide triphosphate hydrolases"/>
    <property type="match status" value="1"/>
</dbReference>
<comment type="similarity">
    <text evidence="1 8 11">Belongs to the DnaA family.</text>
</comment>
<dbReference type="Gene3D" id="1.10.8.60">
    <property type="match status" value="1"/>
</dbReference>
<comment type="subcellular location">
    <subcellularLocation>
        <location evidence="8">Cytoplasm</location>
    </subcellularLocation>
</comment>
<feature type="domain" description="Chromosomal replication initiator DnaA C-terminal" evidence="13">
    <location>
        <begin position="366"/>
        <end position="435"/>
    </location>
</feature>
<evidence type="ECO:0000256" key="2">
    <source>
        <dbReference type="ARBA" id="ARBA00022490"/>
    </source>
</evidence>
<dbReference type="InterPro" id="IPR024633">
    <property type="entry name" value="DnaA_N_dom"/>
</dbReference>
<evidence type="ECO:0000256" key="6">
    <source>
        <dbReference type="ARBA" id="ARBA00023121"/>
    </source>
</evidence>
<keyword evidence="4 8" id="KW-0547">Nucleotide-binding</keyword>
<evidence type="ECO:0000256" key="7">
    <source>
        <dbReference type="ARBA" id="ARBA00023125"/>
    </source>
</evidence>
<feature type="binding site" evidence="8">
    <location>
        <position position="170"/>
    </location>
    <ligand>
        <name>ATP</name>
        <dbReference type="ChEBI" id="CHEBI:30616"/>
    </ligand>
</feature>
<dbReference type="PRINTS" id="PR00051">
    <property type="entry name" value="DNAA"/>
</dbReference>
<feature type="binding site" evidence="8">
    <location>
        <position position="166"/>
    </location>
    <ligand>
        <name>ATP</name>
        <dbReference type="ChEBI" id="CHEBI:30616"/>
    </ligand>
</feature>
<dbReference type="GO" id="GO:0005886">
    <property type="term" value="C:plasma membrane"/>
    <property type="evidence" value="ECO:0007669"/>
    <property type="project" value="TreeGrafter"/>
</dbReference>
<dbReference type="STRING" id="1617427.UZ20_WS6002000781"/>
<dbReference type="Gene3D" id="1.10.1750.10">
    <property type="match status" value="1"/>
</dbReference>
<evidence type="ECO:0000256" key="11">
    <source>
        <dbReference type="RuleBase" id="RU004227"/>
    </source>
</evidence>
<dbReference type="InterPro" id="IPR020591">
    <property type="entry name" value="Chromosome_initiator_DnaA-like"/>
</dbReference>
<dbReference type="PATRIC" id="fig|1617427.3.peg.812"/>
<evidence type="ECO:0000256" key="3">
    <source>
        <dbReference type="ARBA" id="ARBA00022705"/>
    </source>
</evidence>
<dbReference type="HAMAP" id="MF_00377">
    <property type="entry name" value="DnaA_bact"/>
    <property type="match status" value="1"/>
</dbReference>
<evidence type="ECO:0000256" key="5">
    <source>
        <dbReference type="ARBA" id="ARBA00022840"/>
    </source>
</evidence>
<keyword evidence="2 8" id="KW-0963">Cytoplasm</keyword>
<dbReference type="GO" id="GO:0008289">
    <property type="term" value="F:lipid binding"/>
    <property type="evidence" value="ECO:0007669"/>
    <property type="project" value="UniProtKB-KW"/>
</dbReference>
<comment type="subunit">
    <text evidence="8">Oligomerizes as a right-handed, spiral filament on DNA at oriC.</text>
</comment>
<evidence type="ECO:0000313" key="15">
    <source>
        <dbReference type="Proteomes" id="UP000070449"/>
    </source>
</evidence>
<keyword evidence="6 8" id="KW-0446">Lipid-binding</keyword>
<feature type="binding site" evidence="8">
    <location>
        <position position="169"/>
    </location>
    <ligand>
        <name>ATP</name>
        <dbReference type="ChEBI" id="CHEBI:30616"/>
    </ligand>
</feature>
<dbReference type="InterPro" id="IPR013159">
    <property type="entry name" value="DnaA_C"/>
</dbReference>
<dbReference type="SUPFAM" id="SSF52540">
    <property type="entry name" value="P-loop containing nucleoside triphosphate hydrolases"/>
    <property type="match status" value="1"/>
</dbReference>
<protein>
    <recommendedName>
        <fullName evidence="8 9">Chromosomal replication initiator protein DnaA</fullName>
    </recommendedName>
</protein>
<dbReference type="GO" id="GO:0006270">
    <property type="term" value="P:DNA replication initiation"/>
    <property type="evidence" value="ECO:0007669"/>
    <property type="project" value="UniProtKB-UniRule"/>
</dbReference>
<dbReference type="SUPFAM" id="SSF48295">
    <property type="entry name" value="TrpR-like"/>
    <property type="match status" value="1"/>
</dbReference>
<dbReference type="InterPro" id="IPR013317">
    <property type="entry name" value="DnaA_dom"/>
</dbReference>
<keyword evidence="3 8" id="KW-0235">DNA replication</keyword>
<dbReference type="GO" id="GO:0003688">
    <property type="term" value="F:DNA replication origin binding"/>
    <property type="evidence" value="ECO:0007669"/>
    <property type="project" value="UniProtKB-UniRule"/>
</dbReference>
<dbReference type="EMBL" id="JYPD01000025">
    <property type="protein sequence ID" value="KXK08253.1"/>
    <property type="molecule type" value="Genomic_DNA"/>
</dbReference>
<comment type="function">
    <text evidence="8 10">Plays an essential role in the initiation and regulation of chromosomal replication. ATP-DnaA binds to the origin of replication (oriC) to initiate formation of the DNA replication initiation complex once per cell cycle. Binds the DnaA box (a 9 base pair repeat at the origin) and separates the double-stranded (ds)DNA. Forms a right-handed helical filament on oriC DNA; dsDNA binds to the exterior of the filament while single-stranded (ss)DNA is stabiized in the filament's interior. The ATP-DnaA-oriC complex binds and stabilizes one strand of the AT-rich DNA unwinding element (DUE), permitting loading of DNA polymerase. After initiation quickly degrades to an ADP-DnaA complex that is not apt for DNA replication. Binds acidic phospholipids.</text>
</comment>
<dbReference type="FunFam" id="3.40.50.300:FF:000668">
    <property type="entry name" value="Chromosomal replication initiator protein DnaA"/>
    <property type="match status" value="1"/>
</dbReference>
<comment type="caution">
    <text evidence="8">Lacks conserved residue(s) required for the propagation of feature annotation.</text>
</comment>
<feature type="domain" description="AAA+ ATPase" evidence="12">
    <location>
        <begin position="155"/>
        <end position="286"/>
    </location>
</feature>
<feature type="region of interest" description="Domain III, AAA+ region" evidence="8">
    <location>
        <begin position="122"/>
        <end position="338"/>
    </location>
</feature>
<evidence type="ECO:0000256" key="9">
    <source>
        <dbReference type="NCBIfam" id="TIGR00362"/>
    </source>
</evidence>